<gene>
    <name evidence="3" type="ORF">GCM10025865_10490</name>
</gene>
<dbReference type="SUPFAM" id="SSF52317">
    <property type="entry name" value="Class I glutamine amidotransferase-like"/>
    <property type="match status" value="1"/>
</dbReference>
<organism evidence="3 4">
    <name type="scientific">Paraoerskovia sediminicola</name>
    <dbReference type="NCBI Taxonomy" id="1138587"/>
    <lineage>
        <taxon>Bacteria</taxon>
        <taxon>Bacillati</taxon>
        <taxon>Actinomycetota</taxon>
        <taxon>Actinomycetes</taxon>
        <taxon>Micrococcales</taxon>
        <taxon>Cellulomonadaceae</taxon>
        <taxon>Paraoerskovia</taxon>
    </lineage>
</organism>
<evidence type="ECO:0000313" key="4">
    <source>
        <dbReference type="Proteomes" id="UP001321475"/>
    </source>
</evidence>
<comment type="similarity">
    <text evidence="1">Belongs to the peptidase C56 family.</text>
</comment>
<dbReference type="CDD" id="cd03134">
    <property type="entry name" value="GATase1_PfpI_like"/>
    <property type="match status" value="1"/>
</dbReference>
<dbReference type="NCBIfam" id="TIGR01382">
    <property type="entry name" value="PfpI"/>
    <property type="match status" value="1"/>
</dbReference>
<dbReference type="PANTHER" id="PTHR42733">
    <property type="entry name" value="DJ-1 PROTEIN"/>
    <property type="match status" value="1"/>
</dbReference>
<dbReference type="EMBL" id="AP027729">
    <property type="protein sequence ID" value="BDZ41750.1"/>
    <property type="molecule type" value="Genomic_DNA"/>
</dbReference>
<accession>A0ABN6XAM3</accession>
<dbReference type="Gene3D" id="3.40.50.880">
    <property type="match status" value="1"/>
</dbReference>
<dbReference type="InterPro" id="IPR029062">
    <property type="entry name" value="Class_I_gatase-like"/>
</dbReference>
<reference evidence="4" key="1">
    <citation type="journal article" date="2019" name="Int. J. Syst. Evol. Microbiol.">
        <title>The Global Catalogue of Microorganisms (GCM) 10K type strain sequencing project: providing services to taxonomists for standard genome sequencing and annotation.</title>
        <authorList>
            <consortium name="The Broad Institute Genomics Platform"/>
            <consortium name="The Broad Institute Genome Sequencing Center for Infectious Disease"/>
            <person name="Wu L."/>
            <person name="Ma J."/>
        </authorList>
    </citation>
    <scope>NUCLEOTIDE SEQUENCE [LARGE SCALE GENOMIC DNA]</scope>
    <source>
        <strain evidence="4">NBRC 108565</strain>
    </source>
</reference>
<evidence type="ECO:0000256" key="1">
    <source>
        <dbReference type="ARBA" id="ARBA00008542"/>
    </source>
</evidence>
<sequence length="204" mass="21328">MVLSGVCRPAAEEETDMTDMTGRRVLAVVTNRGIEQDELLVPVAHLRDAGATVDVAAVSDDEIRTLVGDEDPGETTHPTTTLAAADASAYDLLLVPGGTLNADALRLESDAVELARAFAGAGKPIAAICHGPWLLVEADLVEGKTLTSYPSLATDIRNAGAAAWVDEPVKVCPTEGYTLITSRTPDDLDEFLGAIDDTLSQVSA</sequence>
<dbReference type="PROSITE" id="PS51276">
    <property type="entry name" value="PEPTIDASE_C56_PFPI"/>
    <property type="match status" value="1"/>
</dbReference>
<name>A0ABN6XAM3_9CELL</name>
<keyword evidence="4" id="KW-1185">Reference proteome</keyword>
<dbReference type="Pfam" id="PF01965">
    <property type="entry name" value="DJ-1_PfpI"/>
    <property type="match status" value="1"/>
</dbReference>
<dbReference type="PANTHER" id="PTHR42733:SF12">
    <property type="entry name" value="PROTEINASE"/>
    <property type="match status" value="1"/>
</dbReference>
<protein>
    <submittedName>
        <fullName evidence="3">Glutamine amidotransferase</fullName>
    </submittedName>
</protein>
<dbReference type="InterPro" id="IPR002818">
    <property type="entry name" value="DJ-1/PfpI"/>
</dbReference>
<evidence type="ECO:0000313" key="3">
    <source>
        <dbReference type="EMBL" id="BDZ41750.1"/>
    </source>
</evidence>
<dbReference type="InterPro" id="IPR006286">
    <property type="entry name" value="C56_PfpI-like"/>
</dbReference>
<dbReference type="Proteomes" id="UP001321475">
    <property type="component" value="Chromosome"/>
</dbReference>
<feature type="domain" description="DJ-1/PfpI" evidence="2">
    <location>
        <begin position="24"/>
        <end position="194"/>
    </location>
</feature>
<evidence type="ECO:0000259" key="2">
    <source>
        <dbReference type="Pfam" id="PF01965"/>
    </source>
</evidence>
<proteinExistence type="inferred from homology"/>
<keyword evidence="3" id="KW-0315">Glutamine amidotransferase</keyword>